<dbReference type="RefSeq" id="WP_116062266.1">
    <property type="nucleotide sequence ID" value="NZ_QRDZ01000015.1"/>
</dbReference>
<organism evidence="3 4">
    <name type="scientific">Cohnella phaseoli</name>
    <dbReference type="NCBI Taxonomy" id="456490"/>
    <lineage>
        <taxon>Bacteria</taxon>
        <taxon>Bacillati</taxon>
        <taxon>Bacillota</taxon>
        <taxon>Bacilli</taxon>
        <taxon>Bacillales</taxon>
        <taxon>Paenibacillaceae</taxon>
        <taxon>Cohnella</taxon>
    </lineage>
</organism>
<dbReference type="Proteomes" id="UP000256977">
    <property type="component" value="Unassembled WGS sequence"/>
</dbReference>
<sequence length="241" mass="26839">MRKMGALFVGLSVAACGVSGLVGATAATAEPLFKDISKRHWARSQIERAISQGYVEGYPDGTFNAKASVTRAEFTKMLVDALRLPHSQGGLPWYQGYISSALEFGVLDETDSTDYGKPIKRIEMIRMLSRALALEAPYREYLETFGSFRKDDMPFADRLQFQNRDVPSIALAYGSGVVNGYPDQTMQIHRTATRSETVVMIESFLEVRTLDPLTRERLLTFSSNGKTFAATKIEALEEEQE</sequence>
<dbReference type="PANTHER" id="PTHR43308:SF5">
    <property type="entry name" value="S-LAYER PROTEIN _ PEPTIDOGLYCAN ENDO-BETA-N-ACETYLGLUCOSAMINIDASE"/>
    <property type="match status" value="1"/>
</dbReference>
<evidence type="ECO:0000313" key="3">
    <source>
        <dbReference type="EMBL" id="RED75540.1"/>
    </source>
</evidence>
<feature type="domain" description="SLH" evidence="2">
    <location>
        <begin position="152"/>
        <end position="215"/>
    </location>
</feature>
<protein>
    <submittedName>
        <fullName evidence="3">S-layer family protein</fullName>
    </submittedName>
</protein>
<dbReference type="Pfam" id="PF00395">
    <property type="entry name" value="SLH"/>
    <property type="match status" value="2"/>
</dbReference>
<dbReference type="PANTHER" id="PTHR43308">
    <property type="entry name" value="OUTER MEMBRANE PROTEIN ALPHA-RELATED"/>
    <property type="match status" value="1"/>
</dbReference>
<dbReference type="OrthoDB" id="5845122at2"/>
<feature type="chain" id="PRO_5017557513" evidence="1">
    <location>
        <begin position="27"/>
        <end position="241"/>
    </location>
</feature>
<evidence type="ECO:0000313" key="4">
    <source>
        <dbReference type="Proteomes" id="UP000256977"/>
    </source>
</evidence>
<proteinExistence type="predicted"/>
<dbReference type="AlphaFoldDB" id="A0A3D9JNI2"/>
<dbReference type="PROSITE" id="PS51257">
    <property type="entry name" value="PROKAR_LIPOPROTEIN"/>
    <property type="match status" value="1"/>
</dbReference>
<dbReference type="PROSITE" id="PS51272">
    <property type="entry name" value="SLH"/>
    <property type="match status" value="2"/>
</dbReference>
<dbReference type="InterPro" id="IPR001119">
    <property type="entry name" value="SLH_dom"/>
</dbReference>
<dbReference type="EMBL" id="QRDZ01000015">
    <property type="protein sequence ID" value="RED75540.1"/>
    <property type="molecule type" value="Genomic_DNA"/>
</dbReference>
<reference evidence="3 4" key="1">
    <citation type="submission" date="2018-07" db="EMBL/GenBank/DDBJ databases">
        <title>Genomic Encyclopedia of Type Strains, Phase III (KMG-III): the genomes of soil and plant-associated and newly described type strains.</title>
        <authorList>
            <person name="Whitman W."/>
        </authorList>
    </citation>
    <scope>NUCLEOTIDE SEQUENCE [LARGE SCALE GENOMIC DNA]</scope>
    <source>
        <strain evidence="3 4">CECT 7287</strain>
    </source>
</reference>
<evidence type="ECO:0000256" key="1">
    <source>
        <dbReference type="SAM" id="SignalP"/>
    </source>
</evidence>
<evidence type="ECO:0000259" key="2">
    <source>
        <dbReference type="PROSITE" id="PS51272"/>
    </source>
</evidence>
<comment type="caution">
    <text evidence="3">The sequence shown here is derived from an EMBL/GenBank/DDBJ whole genome shotgun (WGS) entry which is preliminary data.</text>
</comment>
<keyword evidence="1" id="KW-0732">Signal</keyword>
<feature type="domain" description="SLH" evidence="2">
    <location>
        <begin position="29"/>
        <end position="92"/>
    </location>
</feature>
<feature type="signal peptide" evidence="1">
    <location>
        <begin position="1"/>
        <end position="26"/>
    </location>
</feature>
<accession>A0A3D9JNI2</accession>
<keyword evidence="4" id="KW-1185">Reference proteome</keyword>
<name>A0A3D9JNI2_9BACL</name>
<dbReference type="InterPro" id="IPR051465">
    <property type="entry name" value="Cell_Envelope_Struct_Comp"/>
</dbReference>
<gene>
    <name evidence="3" type="ORF">DFP98_115156</name>
</gene>